<dbReference type="GO" id="GO:0007166">
    <property type="term" value="P:cell surface receptor signaling pathway"/>
    <property type="evidence" value="ECO:0007669"/>
    <property type="project" value="TreeGrafter"/>
</dbReference>
<evidence type="ECO:0000256" key="1">
    <source>
        <dbReference type="ARBA" id="ARBA00022729"/>
    </source>
</evidence>
<evidence type="ECO:0000259" key="4">
    <source>
        <dbReference type="Pfam" id="PF04151"/>
    </source>
</evidence>
<sequence>MDLQNDSNHCGACGQVCPSGRCSAGQCQSVSACGDGSIGDTETCDDNNTTSGDGCSASCASETGWSCQGAPSHCQRLEAEPNDTRETATAVPGLRSVVLRGDISSNSDVDVYRLMVTAITDLRLDTFDGSYTGSGAGTCKDVDTLLELFREDGTELATDDDSGTALCSSLSPQNNSEVMRLPAGTYYIRVSSVSTATIPAYTLRVQLQALCGDGTREGTEQCDDGNTTAGDRCSATCRVEMASEVESNDTVETAQSLSSLPSLIGSSISPGTDEDVFRFTLDARSDLEIETFDGSYTGENAKSCDDIDTYLELLSADGTVLDSNDDSGSGSCSLLDPERSSLLKGMAPGTYFVRVSSYGSVVLPAYSVSFQILAQCGDGVVTGSEECDGGAGCSATCERIPSCGDGYLDYPEACDDNNTADGDGCSSTCQLPGLQEEVEPNGTLAEADARASSSPSVLLTRSSTGIAGGFQDPQDLDVYTLQLEAAATVRLETVQGGLNMCDFGLDTLLRLSDAQGTELSADDDGGNGFCSLLEVSLQAGTYYVTVAHLGPAEPVSYGLKVSFQE</sequence>
<feature type="domain" description="Peptidase C-terminal archaeal/bacterial" evidence="4">
    <location>
        <begin position="273"/>
        <end position="357"/>
    </location>
</feature>
<gene>
    <name evidence="5" type="ORF">DB31_2032</name>
</gene>
<dbReference type="EMBL" id="JMCB01000014">
    <property type="protein sequence ID" value="KFE64238.1"/>
    <property type="molecule type" value="Genomic_DNA"/>
</dbReference>
<dbReference type="InterPro" id="IPR011936">
    <property type="entry name" value="Myxo_disulph_rpt"/>
</dbReference>
<dbReference type="Gene3D" id="2.60.120.380">
    <property type="match status" value="3"/>
</dbReference>
<dbReference type="NCBIfam" id="TIGR02232">
    <property type="entry name" value="myxo_disulf_rpt"/>
    <property type="match status" value="3"/>
</dbReference>
<keyword evidence="1" id="KW-0732">Signal</keyword>
<dbReference type="Pfam" id="PF13948">
    <property type="entry name" value="DUF4215"/>
    <property type="match status" value="2"/>
</dbReference>
<name>A0A085W975_9BACT</name>
<comment type="caution">
    <text evidence="5">The sequence shown here is derived from an EMBL/GenBank/DDBJ whole genome shotgun (WGS) entry which is preliminary data.</text>
</comment>
<proteinExistence type="predicted"/>
<keyword evidence="6" id="KW-1185">Reference proteome</keyword>
<dbReference type="GO" id="GO:0004222">
    <property type="term" value="F:metalloendopeptidase activity"/>
    <property type="evidence" value="ECO:0007669"/>
    <property type="project" value="TreeGrafter"/>
</dbReference>
<dbReference type="AlphaFoldDB" id="A0A085W975"/>
<evidence type="ECO:0000313" key="6">
    <source>
        <dbReference type="Proteomes" id="UP000028725"/>
    </source>
</evidence>
<dbReference type="PANTHER" id="PTHR46130:SF3">
    <property type="entry name" value="CHROMOSOME UNDETERMINED SCAFFOLD_33, WHOLE GENOME SHOTGUN SEQUENCE"/>
    <property type="match status" value="1"/>
</dbReference>
<dbReference type="PANTHER" id="PTHR46130">
    <property type="entry name" value="LAMGL DOMAIN-CONTAINING PROTEIN"/>
    <property type="match status" value="1"/>
</dbReference>
<dbReference type="GO" id="GO:0005615">
    <property type="term" value="C:extracellular space"/>
    <property type="evidence" value="ECO:0007669"/>
    <property type="project" value="TreeGrafter"/>
</dbReference>
<protein>
    <submittedName>
        <fullName evidence="5">Arsenical pump-driving ATPase</fullName>
    </submittedName>
</protein>
<accession>A0A085W975</accession>
<dbReference type="Proteomes" id="UP000028725">
    <property type="component" value="Unassembled WGS sequence"/>
</dbReference>
<feature type="domain" description="Peptidase C-terminal archaeal/bacterial" evidence="4">
    <location>
        <begin position="476"/>
        <end position="547"/>
    </location>
</feature>
<evidence type="ECO:0000256" key="3">
    <source>
        <dbReference type="ARBA" id="ARBA00023157"/>
    </source>
</evidence>
<dbReference type="NCBIfam" id="NF038127">
    <property type="entry name" value="FDP_fam"/>
    <property type="match status" value="1"/>
</dbReference>
<dbReference type="InterPro" id="IPR007280">
    <property type="entry name" value="Peptidase_C_arc/bac"/>
</dbReference>
<dbReference type="SUPFAM" id="SSF89260">
    <property type="entry name" value="Collagen-binding domain"/>
    <property type="match status" value="3"/>
</dbReference>
<dbReference type="Pfam" id="PF04151">
    <property type="entry name" value="PPC"/>
    <property type="match status" value="3"/>
</dbReference>
<dbReference type="PATRIC" id="fig|394096.3.peg.6368"/>
<dbReference type="GO" id="GO:0006508">
    <property type="term" value="P:proteolysis"/>
    <property type="evidence" value="ECO:0007669"/>
    <property type="project" value="TreeGrafter"/>
</dbReference>
<evidence type="ECO:0000256" key="2">
    <source>
        <dbReference type="ARBA" id="ARBA00022737"/>
    </source>
</evidence>
<keyword evidence="3" id="KW-1015">Disulfide bond</keyword>
<reference evidence="5 6" key="1">
    <citation type="submission" date="2014-04" db="EMBL/GenBank/DDBJ databases">
        <title>Genome assembly of Hyalangium minutum DSM 14724.</title>
        <authorList>
            <person name="Sharma G."/>
            <person name="Subramanian S."/>
        </authorList>
    </citation>
    <scope>NUCLEOTIDE SEQUENCE [LARGE SCALE GENOMIC DNA]</scope>
    <source>
        <strain evidence="5 6">DSM 14724</strain>
    </source>
</reference>
<organism evidence="5 6">
    <name type="scientific">Hyalangium minutum</name>
    <dbReference type="NCBI Taxonomy" id="394096"/>
    <lineage>
        <taxon>Bacteria</taxon>
        <taxon>Pseudomonadati</taxon>
        <taxon>Myxococcota</taxon>
        <taxon>Myxococcia</taxon>
        <taxon>Myxococcales</taxon>
        <taxon>Cystobacterineae</taxon>
        <taxon>Archangiaceae</taxon>
        <taxon>Hyalangium</taxon>
    </lineage>
</organism>
<evidence type="ECO:0000313" key="5">
    <source>
        <dbReference type="EMBL" id="KFE64238.1"/>
    </source>
</evidence>
<keyword evidence="2" id="KW-0677">Repeat</keyword>
<feature type="domain" description="Peptidase C-terminal archaeal/bacterial" evidence="4">
    <location>
        <begin position="108"/>
        <end position="192"/>
    </location>
</feature>
<dbReference type="STRING" id="394096.DB31_2032"/>
<dbReference type="InterPro" id="IPR043543">
    <property type="entry name" value="PAPPA/PAPPA2"/>
</dbReference>